<accession>A0ABM1GBH0</accession>
<dbReference type="RefSeq" id="XP_015068659.1">
    <property type="nucleotide sequence ID" value="XM_015213173.1"/>
</dbReference>
<feature type="region of interest" description="Disordered" evidence="1">
    <location>
        <begin position="172"/>
        <end position="192"/>
    </location>
</feature>
<keyword evidence="2" id="KW-1185">Reference proteome</keyword>
<evidence type="ECO:0000256" key="1">
    <source>
        <dbReference type="SAM" id="MobiDB-lite"/>
    </source>
</evidence>
<organism evidence="2 3">
    <name type="scientific">Solanum pennellii</name>
    <name type="common">Tomato</name>
    <name type="synonym">Lycopersicon pennellii</name>
    <dbReference type="NCBI Taxonomy" id="28526"/>
    <lineage>
        <taxon>Eukaryota</taxon>
        <taxon>Viridiplantae</taxon>
        <taxon>Streptophyta</taxon>
        <taxon>Embryophyta</taxon>
        <taxon>Tracheophyta</taxon>
        <taxon>Spermatophyta</taxon>
        <taxon>Magnoliopsida</taxon>
        <taxon>eudicotyledons</taxon>
        <taxon>Gunneridae</taxon>
        <taxon>Pentapetalae</taxon>
        <taxon>asterids</taxon>
        <taxon>lamiids</taxon>
        <taxon>Solanales</taxon>
        <taxon>Solanaceae</taxon>
        <taxon>Solanoideae</taxon>
        <taxon>Solaneae</taxon>
        <taxon>Solanum</taxon>
        <taxon>Solanum subgen. Lycopersicon</taxon>
    </lineage>
</organism>
<gene>
    <name evidence="3" type="primary">LOC107013199</name>
</gene>
<reference evidence="2" key="1">
    <citation type="journal article" date="2014" name="Nat. Genet.">
        <title>The genome of the stress-tolerant wild tomato species Solanum pennellii.</title>
        <authorList>
            <person name="Bolger A."/>
            <person name="Scossa F."/>
            <person name="Bolger M.E."/>
            <person name="Lanz C."/>
            <person name="Maumus F."/>
            <person name="Tohge T."/>
            <person name="Quesneville H."/>
            <person name="Alseekh S."/>
            <person name="Sorensen I."/>
            <person name="Lichtenstein G."/>
            <person name="Fich E.A."/>
            <person name="Conte M."/>
            <person name="Keller H."/>
            <person name="Schneeberger K."/>
            <person name="Schwacke R."/>
            <person name="Ofner I."/>
            <person name="Vrebalov J."/>
            <person name="Xu Y."/>
            <person name="Osorio S."/>
            <person name="Aflitos S.A."/>
            <person name="Schijlen E."/>
            <person name="Jimenez-Gomez J.M."/>
            <person name="Ryngajllo M."/>
            <person name="Kimura S."/>
            <person name="Kumar R."/>
            <person name="Koenig D."/>
            <person name="Headland L.R."/>
            <person name="Maloof J.N."/>
            <person name="Sinha N."/>
            <person name="van Ham R.C."/>
            <person name="Lankhorst R.K."/>
            <person name="Mao L."/>
            <person name="Vogel A."/>
            <person name="Arsova B."/>
            <person name="Panstruga R."/>
            <person name="Fei Z."/>
            <person name="Rose J.K."/>
            <person name="Zamir D."/>
            <person name="Carrari F."/>
            <person name="Giovannoni J.J."/>
            <person name="Weigel D."/>
            <person name="Usadel B."/>
            <person name="Fernie A.R."/>
        </authorList>
    </citation>
    <scope>NUCLEOTIDE SEQUENCE [LARGE SCALE GENOMIC DNA]</scope>
    <source>
        <strain evidence="2">cv. LA0716</strain>
    </source>
</reference>
<evidence type="ECO:0000313" key="3">
    <source>
        <dbReference type="RefSeq" id="XP_015068659.1"/>
    </source>
</evidence>
<sequence>MAQDITTQPQAITTQATREVARKESPNASTMASRLRDFTRMNPLVYLRDEMRRFVTGVSEDLEEECRASMLYNTWILAGFSTGRSLFGDQDKPKFNKGHQHSGNATPSKNSNAKGNKSGPNKGNDRNAQRNIKPRGKCRRLHGGECLVGNNSYYECGKSAHMVKDCPQVRNQANADTQPRPNPTAAAEPPKKNRFYALKGREEQEKSADVVTAMLHVFCFPVYALVDPGSTLSFVTSLVAIKFDLLPKISHEPFLNRVVRFHFPNELKLEWDGGGSNPKSQIVSNLKANKMLSKRYLYQLVRVNDLEHKVPSIDSVSTVNEFQDVFPEDLQGIPP</sequence>
<feature type="region of interest" description="Disordered" evidence="1">
    <location>
        <begin position="89"/>
        <end position="135"/>
    </location>
</feature>
<dbReference type="GeneID" id="107013199"/>
<name>A0ABM1GBH0_SOLPN</name>
<evidence type="ECO:0000313" key="2">
    <source>
        <dbReference type="Proteomes" id="UP000694930"/>
    </source>
</evidence>
<feature type="compositionally biased region" description="Polar residues" evidence="1">
    <location>
        <begin position="101"/>
        <end position="121"/>
    </location>
</feature>
<reference evidence="3" key="2">
    <citation type="submission" date="2025-08" db="UniProtKB">
        <authorList>
            <consortium name="RefSeq"/>
        </authorList>
    </citation>
    <scope>IDENTIFICATION</scope>
</reference>
<proteinExistence type="predicted"/>
<protein>
    <submittedName>
        <fullName evidence="3">Uncharacterized protein LOC107013199</fullName>
    </submittedName>
</protein>
<dbReference type="Proteomes" id="UP000694930">
    <property type="component" value="Chromosome 3"/>
</dbReference>